<accession>A0A923MXV2</accession>
<dbReference type="Proteomes" id="UP000608513">
    <property type="component" value="Unassembled WGS sequence"/>
</dbReference>
<comment type="caution">
    <text evidence="2">The sequence shown here is derived from an EMBL/GenBank/DDBJ whole genome shotgun (WGS) entry which is preliminary data.</text>
</comment>
<feature type="compositionally biased region" description="Basic and acidic residues" evidence="1">
    <location>
        <begin position="63"/>
        <end position="76"/>
    </location>
</feature>
<sequence>MRTNIDIDDDLMAEAMKSGPYQTKKEAVEAGLRLLARQAAYREILKWRGRLKWEGDEAVDWKEPAATKLEAREPARRTPRGRR</sequence>
<dbReference type="AlphaFoldDB" id="A0A923MXV2"/>
<dbReference type="EMBL" id="JACORT010000015">
    <property type="protein sequence ID" value="MBC5786124.1"/>
    <property type="molecule type" value="Genomic_DNA"/>
</dbReference>
<protein>
    <submittedName>
        <fullName evidence="2">Type II toxin-antitoxin system VapB family antitoxin</fullName>
    </submittedName>
</protein>
<proteinExistence type="predicted"/>
<organism evidence="2 3">
    <name type="scientific">Ramlibacter cellulosilyticus</name>
    <dbReference type="NCBI Taxonomy" id="2764187"/>
    <lineage>
        <taxon>Bacteria</taxon>
        <taxon>Pseudomonadati</taxon>
        <taxon>Pseudomonadota</taxon>
        <taxon>Betaproteobacteria</taxon>
        <taxon>Burkholderiales</taxon>
        <taxon>Comamonadaceae</taxon>
        <taxon>Ramlibacter</taxon>
    </lineage>
</organism>
<evidence type="ECO:0000313" key="3">
    <source>
        <dbReference type="Proteomes" id="UP000608513"/>
    </source>
</evidence>
<dbReference type="RefSeq" id="WP_187078872.1">
    <property type="nucleotide sequence ID" value="NZ_JACORT010000015.1"/>
</dbReference>
<dbReference type="InterPro" id="IPR019239">
    <property type="entry name" value="VapB_antitoxin"/>
</dbReference>
<reference evidence="2" key="1">
    <citation type="submission" date="2020-08" db="EMBL/GenBank/DDBJ databases">
        <title>Ramlibacter sp. USB13 16S ribosomal RNA gene genome sequencing and assembly.</title>
        <authorList>
            <person name="Kang M."/>
        </authorList>
    </citation>
    <scope>NUCLEOTIDE SEQUENCE</scope>
    <source>
        <strain evidence="2">USB13</strain>
    </source>
</reference>
<feature type="region of interest" description="Disordered" evidence="1">
    <location>
        <begin position="63"/>
        <end position="83"/>
    </location>
</feature>
<gene>
    <name evidence="2" type="ORF">H8N03_24510</name>
</gene>
<evidence type="ECO:0000256" key="1">
    <source>
        <dbReference type="SAM" id="MobiDB-lite"/>
    </source>
</evidence>
<name>A0A923MXV2_9BURK</name>
<keyword evidence="3" id="KW-1185">Reference proteome</keyword>
<evidence type="ECO:0000313" key="2">
    <source>
        <dbReference type="EMBL" id="MBC5786124.1"/>
    </source>
</evidence>
<dbReference type="Pfam" id="PF09957">
    <property type="entry name" value="VapB_antitoxin"/>
    <property type="match status" value="1"/>
</dbReference>